<comment type="caution">
    <text evidence="2">The sequence shown here is derived from an EMBL/GenBank/DDBJ whole genome shotgun (WGS) entry which is preliminary data.</text>
</comment>
<proteinExistence type="predicted"/>
<dbReference type="SUPFAM" id="SSF46565">
    <property type="entry name" value="Chaperone J-domain"/>
    <property type="match status" value="1"/>
</dbReference>
<dbReference type="PRINTS" id="PR00625">
    <property type="entry name" value="JDOMAIN"/>
</dbReference>
<dbReference type="AlphaFoldDB" id="A0A699YNE9"/>
<organism evidence="2 3">
    <name type="scientific">Haematococcus lacustris</name>
    <name type="common">Green alga</name>
    <name type="synonym">Haematococcus pluvialis</name>
    <dbReference type="NCBI Taxonomy" id="44745"/>
    <lineage>
        <taxon>Eukaryota</taxon>
        <taxon>Viridiplantae</taxon>
        <taxon>Chlorophyta</taxon>
        <taxon>core chlorophytes</taxon>
        <taxon>Chlorophyceae</taxon>
        <taxon>CS clade</taxon>
        <taxon>Chlamydomonadales</taxon>
        <taxon>Haematococcaceae</taxon>
        <taxon>Haematococcus</taxon>
    </lineage>
</organism>
<dbReference type="Gene3D" id="2.60.260.20">
    <property type="entry name" value="Urease metallochaperone UreE, N-terminal domain"/>
    <property type="match status" value="1"/>
</dbReference>
<protein>
    <submittedName>
        <fullName evidence="2">J domain-containing protein</fullName>
    </submittedName>
</protein>
<dbReference type="InterPro" id="IPR018253">
    <property type="entry name" value="DnaJ_domain_CS"/>
</dbReference>
<dbReference type="EMBL" id="BLLF01000224">
    <property type="protein sequence ID" value="GFH09308.1"/>
    <property type="molecule type" value="Genomic_DNA"/>
</dbReference>
<name>A0A699YNE9_HAELA</name>
<evidence type="ECO:0000313" key="3">
    <source>
        <dbReference type="Proteomes" id="UP000485058"/>
    </source>
</evidence>
<accession>A0A699YNE9</accession>
<dbReference type="PANTHER" id="PTHR44298">
    <property type="entry name" value="DNAJ HOMOLOG SUBFAMILY B MEMBER 11"/>
    <property type="match status" value="1"/>
</dbReference>
<keyword evidence="3" id="KW-1185">Reference proteome</keyword>
<reference evidence="2 3" key="1">
    <citation type="submission" date="2020-02" db="EMBL/GenBank/DDBJ databases">
        <title>Draft genome sequence of Haematococcus lacustris strain NIES-144.</title>
        <authorList>
            <person name="Morimoto D."/>
            <person name="Nakagawa S."/>
            <person name="Yoshida T."/>
            <person name="Sawayama S."/>
        </authorList>
    </citation>
    <scope>NUCLEOTIDE SEQUENCE [LARGE SCALE GENOMIC DNA]</scope>
    <source>
        <strain evidence="2 3">NIES-144</strain>
    </source>
</reference>
<evidence type="ECO:0000259" key="1">
    <source>
        <dbReference type="PROSITE" id="PS50076"/>
    </source>
</evidence>
<gene>
    <name evidence="2" type="ORF">HaLaN_04418</name>
</gene>
<dbReference type="InterPro" id="IPR051736">
    <property type="entry name" value="DnaJ-B11-like"/>
</dbReference>
<dbReference type="CDD" id="cd06257">
    <property type="entry name" value="DnaJ"/>
    <property type="match status" value="1"/>
</dbReference>
<sequence length="233" mass="26274">MNTLAKVLQPQLRMDHISMLGSRITLANIGNSAYMPSLTRCHDKVSGSEADKKDAEKKFAEINHAYEVLSDSEKRSIYDRHGEEGLRQFAGQQSQEAQSGGSIFDFFFGQQGMHQDEDRVQKGHTVTIDLHVTLADLYVGKEMKVTRDKAVVKPASGTRECKCKQKLVTKQLGPGMFQQYHKQCPNVKLEREQEVLTVHVEPGMANGQLEAPQYCAAMHHCHTHTCTQQQYRV</sequence>
<dbReference type="Gene3D" id="1.10.287.110">
    <property type="entry name" value="DnaJ domain"/>
    <property type="match status" value="1"/>
</dbReference>
<dbReference type="PROSITE" id="PS50076">
    <property type="entry name" value="DNAJ_2"/>
    <property type="match status" value="1"/>
</dbReference>
<dbReference type="PANTHER" id="PTHR44298:SF1">
    <property type="entry name" value="DNAJ HOMOLOG SUBFAMILY B MEMBER 11"/>
    <property type="match status" value="1"/>
</dbReference>
<dbReference type="InterPro" id="IPR001623">
    <property type="entry name" value="DnaJ_domain"/>
</dbReference>
<dbReference type="Proteomes" id="UP000485058">
    <property type="component" value="Unassembled WGS sequence"/>
</dbReference>
<feature type="domain" description="J" evidence="1">
    <location>
        <begin position="15"/>
        <end position="82"/>
    </location>
</feature>
<dbReference type="PROSITE" id="PS00636">
    <property type="entry name" value="DNAJ_1"/>
    <property type="match status" value="1"/>
</dbReference>
<dbReference type="Pfam" id="PF00226">
    <property type="entry name" value="DnaJ"/>
    <property type="match status" value="1"/>
</dbReference>
<dbReference type="InterPro" id="IPR036869">
    <property type="entry name" value="J_dom_sf"/>
</dbReference>
<evidence type="ECO:0000313" key="2">
    <source>
        <dbReference type="EMBL" id="GFH09308.1"/>
    </source>
</evidence>